<name>A0ABU0T8W4_9ACTN</name>
<dbReference type="InterPro" id="IPR013249">
    <property type="entry name" value="RNA_pol_sigma70_r4_t2"/>
</dbReference>
<dbReference type="InterPro" id="IPR013325">
    <property type="entry name" value="RNA_pol_sigma_r2"/>
</dbReference>
<dbReference type="Proteomes" id="UP001230328">
    <property type="component" value="Unassembled WGS sequence"/>
</dbReference>
<dbReference type="InterPro" id="IPR036388">
    <property type="entry name" value="WH-like_DNA-bd_sf"/>
</dbReference>
<keyword evidence="9" id="KW-1185">Reference proteome</keyword>
<dbReference type="RefSeq" id="WP_307528892.1">
    <property type="nucleotide sequence ID" value="NZ_JAUSZI010000002.1"/>
</dbReference>
<gene>
    <name evidence="8" type="ORF">QF035_009835</name>
</gene>
<proteinExistence type="inferred from homology"/>
<dbReference type="Pfam" id="PF04542">
    <property type="entry name" value="Sigma70_r2"/>
    <property type="match status" value="1"/>
</dbReference>
<protein>
    <submittedName>
        <fullName evidence="8">RNA polymerase sigma-70 factor (ECF subfamily)</fullName>
    </submittedName>
</protein>
<dbReference type="SUPFAM" id="SSF88946">
    <property type="entry name" value="Sigma2 domain of RNA polymerase sigma factors"/>
    <property type="match status" value="1"/>
</dbReference>
<dbReference type="PANTHER" id="PTHR47756:SF2">
    <property type="entry name" value="BLL6612 PROTEIN"/>
    <property type="match status" value="1"/>
</dbReference>
<evidence type="ECO:0000313" key="8">
    <source>
        <dbReference type="EMBL" id="MDQ1032253.1"/>
    </source>
</evidence>
<evidence type="ECO:0000313" key="9">
    <source>
        <dbReference type="Proteomes" id="UP001230328"/>
    </source>
</evidence>
<comment type="similarity">
    <text evidence="1">Belongs to the sigma-70 factor family. ECF subfamily.</text>
</comment>
<comment type="caution">
    <text evidence="8">The sequence shown here is derived from an EMBL/GenBank/DDBJ whole genome shotgun (WGS) entry which is preliminary data.</text>
</comment>
<feature type="domain" description="DUF6596" evidence="7">
    <location>
        <begin position="177"/>
        <end position="270"/>
    </location>
</feature>
<evidence type="ECO:0000256" key="4">
    <source>
        <dbReference type="ARBA" id="ARBA00023163"/>
    </source>
</evidence>
<dbReference type="EMBL" id="JAUSZI010000002">
    <property type="protein sequence ID" value="MDQ1032253.1"/>
    <property type="molecule type" value="Genomic_DNA"/>
</dbReference>
<accession>A0ABU0T8W4</accession>
<dbReference type="NCBIfam" id="TIGR02937">
    <property type="entry name" value="sigma70-ECF"/>
    <property type="match status" value="1"/>
</dbReference>
<evidence type="ECO:0000259" key="6">
    <source>
        <dbReference type="Pfam" id="PF08281"/>
    </source>
</evidence>
<keyword evidence="2" id="KW-0805">Transcription regulation</keyword>
<dbReference type="InterPro" id="IPR014284">
    <property type="entry name" value="RNA_pol_sigma-70_dom"/>
</dbReference>
<evidence type="ECO:0000256" key="3">
    <source>
        <dbReference type="ARBA" id="ARBA00023082"/>
    </source>
</evidence>
<organism evidence="8 9">
    <name type="scientific">Streptomyces umbrinus</name>
    <dbReference type="NCBI Taxonomy" id="67370"/>
    <lineage>
        <taxon>Bacteria</taxon>
        <taxon>Bacillati</taxon>
        <taxon>Actinomycetota</taxon>
        <taxon>Actinomycetes</taxon>
        <taxon>Kitasatosporales</taxon>
        <taxon>Streptomycetaceae</taxon>
        <taxon>Streptomyces</taxon>
        <taxon>Streptomyces phaeochromogenes group</taxon>
    </lineage>
</organism>
<feature type="domain" description="RNA polymerase sigma factor 70 region 4 type 2" evidence="6">
    <location>
        <begin position="108"/>
        <end position="159"/>
    </location>
</feature>
<evidence type="ECO:0000256" key="1">
    <source>
        <dbReference type="ARBA" id="ARBA00010641"/>
    </source>
</evidence>
<evidence type="ECO:0000259" key="5">
    <source>
        <dbReference type="Pfam" id="PF04542"/>
    </source>
</evidence>
<dbReference type="Gene3D" id="1.10.10.10">
    <property type="entry name" value="Winged helix-like DNA-binding domain superfamily/Winged helix DNA-binding domain"/>
    <property type="match status" value="1"/>
</dbReference>
<dbReference type="Pfam" id="PF08281">
    <property type="entry name" value="Sigma70_r4_2"/>
    <property type="match status" value="1"/>
</dbReference>
<keyword evidence="4" id="KW-0804">Transcription</keyword>
<dbReference type="PANTHER" id="PTHR47756">
    <property type="entry name" value="BLL6612 PROTEIN-RELATED"/>
    <property type="match status" value="1"/>
</dbReference>
<keyword evidence="3" id="KW-0731">Sigma factor</keyword>
<dbReference type="InterPro" id="IPR046531">
    <property type="entry name" value="DUF6596"/>
</dbReference>
<feature type="domain" description="RNA polymerase sigma-70 region 2" evidence="5">
    <location>
        <begin position="11"/>
        <end position="76"/>
    </location>
</feature>
<sequence length="398" mass="43754">MTSTAGIEAVFRAEYGRAVAVLVRFLGDIDLAEEAVQDAFATAVRKWPETGIPPSPAGWIITTARNRAVDRLRRESTREARHAEAAQLYAPDAPPEEGPVRDDRLRLIFTCCHPALATRAQVALTLRLLGGLTTPQIARAFLVPEPTMAQRLVRAKAKIRDARIPYRVPRDADLPERVRGVLAVVYLIFNEGYGGREDLCAEAVRLGRVLAELMPDEPEVLGLLALMLLIEARRPARETPDGDLVLLSDQDRRLWDRDLIAEGQSLVRRCLRRNQPGPYQIQAAINAVHSDAPIAAATDWGQILALYDQLMVLAPSPVVALNRAVAVAETEGPRTALALVDALDLDGYHAFHAVRAELLRRTGRPTEAAAAYEAAIALTENPAERAPLERRRTELQGE</sequence>
<evidence type="ECO:0000256" key="2">
    <source>
        <dbReference type="ARBA" id="ARBA00023015"/>
    </source>
</evidence>
<dbReference type="SUPFAM" id="SSF88659">
    <property type="entry name" value="Sigma3 and sigma4 domains of RNA polymerase sigma factors"/>
    <property type="match status" value="1"/>
</dbReference>
<reference evidence="8 9" key="1">
    <citation type="submission" date="2023-07" db="EMBL/GenBank/DDBJ databases">
        <title>Comparative genomics of wheat-associated soil bacteria to identify genetic determinants of phenazine resistance.</title>
        <authorList>
            <person name="Mouncey N."/>
        </authorList>
    </citation>
    <scope>NUCLEOTIDE SEQUENCE [LARGE SCALE GENOMIC DNA]</scope>
    <source>
        <strain evidence="8 9">V2I4</strain>
    </source>
</reference>
<evidence type="ECO:0000259" key="7">
    <source>
        <dbReference type="Pfam" id="PF20239"/>
    </source>
</evidence>
<dbReference type="Gene3D" id="1.10.1740.10">
    <property type="match status" value="1"/>
</dbReference>
<dbReference type="Pfam" id="PF20239">
    <property type="entry name" value="DUF6596"/>
    <property type="match status" value="1"/>
</dbReference>
<dbReference type="InterPro" id="IPR007627">
    <property type="entry name" value="RNA_pol_sigma70_r2"/>
</dbReference>
<dbReference type="InterPro" id="IPR013324">
    <property type="entry name" value="RNA_pol_sigma_r3/r4-like"/>
</dbReference>